<accession>Q319Q7</accession>
<sequence length="110" mass="12607">MDNIKSLAVAYFNFFSNKDISSLITMFDNQIYLRDWEIEAKGIKNVVEANKNIFKSVDSIKVFPVNLYVDGNTVLAEINILINKEEEIKVVDIIEFNQNSKIANIRAFKG</sequence>
<dbReference type="eggNOG" id="ENOG5033ZP0">
    <property type="taxonomic scope" value="Bacteria"/>
</dbReference>
<dbReference type="KEGG" id="pmi:PMT9312_1814"/>
<dbReference type="Proteomes" id="UP000002715">
    <property type="component" value="Chromosome"/>
</dbReference>
<dbReference type="Gene3D" id="3.10.450.50">
    <property type="match status" value="1"/>
</dbReference>
<name>Q319Q7_PROM9</name>
<reference evidence="3" key="1">
    <citation type="submission" date="2005-07" db="EMBL/GenBank/DDBJ databases">
        <title>Complete sequence of Prochlorococcus marinus str. MIT 9312.</title>
        <authorList>
            <consortium name="US DOE Joint Genome Institute"/>
            <person name="Copeland A."/>
            <person name="Lucas S."/>
            <person name="Lapidus A."/>
            <person name="Barry K."/>
            <person name="Detter J.C."/>
            <person name="Glavina T."/>
            <person name="Hammon N."/>
            <person name="Israni S."/>
            <person name="Pitluck S."/>
            <person name="Thiel J."/>
            <person name="Schmutz J."/>
            <person name="Larimer F."/>
            <person name="Land M."/>
            <person name="Kyrpides N."/>
            <person name="Lykidis A."/>
            <person name="Richardson P."/>
        </authorList>
    </citation>
    <scope>NUCLEOTIDE SEQUENCE [LARGE SCALE GENOMIC DNA]</scope>
    <source>
        <strain evidence="3">MIT 9312</strain>
    </source>
</reference>
<evidence type="ECO:0000313" key="3">
    <source>
        <dbReference type="Proteomes" id="UP000002715"/>
    </source>
</evidence>
<organism evidence="2 3">
    <name type="scientific">Prochlorococcus marinus (strain MIT 9312)</name>
    <dbReference type="NCBI Taxonomy" id="74546"/>
    <lineage>
        <taxon>Bacteria</taxon>
        <taxon>Bacillati</taxon>
        <taxon>Cyanobacteriota</taxon>
        <taxon>Cyanophyceae</taxon>
        <taxon>Synechococcales</taxon>
        <taxon>Prochlorococcaceae</taxon>
        <taxon>Prochlorococcus</taxon>
    </lineage>
</organism>
<dbReference type="InterPro" id="IPR032710">
    <property type="entry name" value="NTF2-like_dom_sf"/>
</dbReference>
<dbReference type="STRING" id="74546.PMT9312_1814"/>
<protein>
    <recommendedName>
        <fullName evidence="1">SnoaL-like domain-containing protein</fullName>
    </recommendedName>
</protein>
<dbReference type="HOGENOM" id="CLU_167197_0_0_3"/>
<dbReference type="InterPro" id="IPR037401">
    <property type="entry name" value="SnoaL-like"/>
</dbReference>
<dbReference type="RefSeq" id="WP_011376874.1">
    <property type="nucleotide sequence ID" value="NC_007577.1"/>
</dbReference>
<dbReference type="Pfam" id="PF12680">
    <property type="entry name" value="SnoaL_2"/>
    <property type="match status" value="1"/>
</dbReference>
<dbReference type="AlphaFoldDB" id="Q319Q7"/>
<evidence type="ECO:0000259" key="1">
    <source>
        <dbReference type="Pfam" id="PF12680"/>
    </source>
</evidence>
<feature type="domain" description="SnoaL-like" evidence="1">
    <location>
        <begin position="10"/>
        <end position="104"/>
    </location>
</feature>
<dbReference type="SUPFAM" id="SSF54427">
    <property type="entry name" value="NTF2-like"/>
    <property type="match status" value="1"/>
</dbReference>
<dbReference type="EMBL" id="CP000111">
    <property type="protein sequence ID" value="ABB50388.1"/>
    <property type="molecule type" value="Genomic_DNA"/>
</dbReference>
<dbReference type="OrthoDB" id="459617at2"/>
<evidence type="ECO:0000313" key="2">
    <source>
        <dbReference type="EMBL" id="ABB50388.1"/>
    </source>
</evidence>
<proteinExistence type="predicted"/>
<gene>
    <name evidence="2" type="ordered locus">PMT9312_1814</name>
</gene>